<protein>
    <submittedName>
        <fullName evidence="1">Uncharacterized protein</fullName>
    </submittedName>
</protein>
<gene>
    <name evidence="1" type="ORF">G2W53_030494</name>
</gene>
<evidence type="ECO:0000313" key="1">
    <source>
        <dbReference type="EMBL" id="KAF7816525.1"/>
    </source>
</evidence>
<sequence length="31" mass="3549">MASEPRKRCERCLVREDSGNTCHKVRESEAA</sequence>
<proteinExistence type="predicted"/>
<dbReference type="EMBL" id="JAAIUW010000009">
    <property type="protein sequence ID" value="KAF7816525.1"/>
    <property type="molecule type" value="Genomic_DNA"/>
</dbReference>
<accession>A0A834T7I9</accession>
<organism evidence="1 2">
    <name type="scientific">Senna tora</name>
    <dbReference type="NCBI Taxonomy" id="362788"/>
    <lineage>
        <taxon>Eukaryota</taxon>
        <taxon>Viridiplantae</taxon>
        <taxon>Streptophyta</taxon>
        <taxon>Embryophyta</taxon>
        <taxon>Tracheophyta</taxon>
        <taxon>Spermatophyta</taxon>
        <taxon>Magnoliopsida</taxon>
        <taxon>eudicotyledons</taxon>
        <taxon>Gunneridae</taxon>
        <taxon>Pentapetalae</taxon>
        <taxon>rosids</taxon>
        <taxon>fabids</taxon>
        <taxon>Fabales</taxon>
        <taxon>Fabaceae</taxon>
        <taxon>Caesalpinioideae</taxon>
        <taxon>Cassia clade</taxon>
        <taxon>Senna</taxon>
    </lineage>
</organism>
<keyword evidence="2" id="KW-1185">Reference proteome</keyword>
<evidence type="ECO:0000313" key="2">
    <source>
        <dbReference type="Proteomes" id="UP000634136"/>
    </source>
</evidence>
<name>A0A834T7I9_9FABA</name>
<dbReference type="Proteomes" id="UP000634136">
    <property type="component" value="Unassembled WGS sequence"/>
</dbReference>
<comment type="caution">
    <text evidence="1">The sequence shown here is derived from an EMBL/GenBank/DDBJ whole genome shotgun (WGS) entry which is preliminary data.</text>
</comment>
<dbReference type="AlphaFoldDB" id="A0A834T7I9"/>
<reference evidence="1" key="1">
    <citation type="submission" date="2020-09" db="EMBL/GenBank/DDBJ databases">
        <title>Genome-Enabled Discovery of Anthraquinone Biosynthesis in Senna tora.</title>
        <authorList>
            <person name="Kang S.-H."/>
            <person name="Pandey R.P."/>
            <person name="Lee C.-M."/>
            <person name="Sim J.-S."/>
            <person name="Jeong J.-T."/>
            <person name="Choi B.-S."/>
            <person name="Jung M."/>
            <person name="Ginzburg D."/>
            <person name="Zhao K."/>
            <person name="Won S.Y."/>
            <person name="Oh T.-J."/>
            <person name="Yu Y."/>
            <person name="Kim N.-H."/>
            <person name="Lee O.R."/>
            <person name="Lee T.-H."/>
            <person name="Bashyal P."/>
            <person name="Kim T.-S."/>
            <person name="Lee W.-H."/>
            <person name="Kawkins C."/>
            <person name="Kim C.-K."/>
            <person name="Kim J.S."/>
            <person name="Ahn B.O."/>
            <person name="Rhee S.Y."/>
            <person name="Sohng J.K."/>
        </authorList>
    </citation>
    <scope>NUCLEOTIDE SEQUENCE</scope>
    <source>
        <tissue evidence="1">Leaf</tissue>
    </source>
</reference>